<dbReference type="SMART" id="SM00747">
    <property type="entry name" value="CFEM"/>
    <property type="match status" value="1"/>
</dbReference>
<dbReference type="InterPro" id="IPR049326">
    <property type="entry name" value="Rhodopsin_dom_fungi"/>
</dbReference>
<accession>A0A9P6I9T3</accession>
<protein>
    <submittedName>
        <fullName evidence="17">Integral membrane protein</fullName>
    </submittedName>
</protein>
<feature type="transmembrane region" description="Helical" evidence="14">
    <location>
        <begin position="105"/>
        <end position="128"/>
    </location>
</feature>
<evidence type="ECO:0000256" key="9">
    <source>
        <dbReference type="ARBA" id="ARBA00022989"/>
    </source>
</evidence>
<dbReference type="PANTHER" id="PTHR33048">
    <property type="entry name" value="PTH11-LIKE INTEGRAL MEMBRANE PROTEIN (AFU_ORTHOLOGUE AFUA_5G11245)"/>
    <property type="match status" value="1"/>
</dbReference>
<feature type="transmembrane region" description="Helical" evidence="14">
    <location>
        <begin position="259"/>
        <end position="281"/>
    </location>
</feature>
<gene>
    <name evidence="17" type="ORF">CkaCkLH20_03035</name>
</gene>
<reference evidence="17" key="1">
    <citation type="submission" date="2020-03" db="EMBL/GenBank/DDBJ databases">
        <authorList>
            <person name="He L."/>
        </authorList>
    </citation>
    <scope>NUCLEOTIDE SEQUENCE</scope>
    <source>
        <strain evidence="17">CkLH20</strain>
    </source>
</reference>
<feature type="transmembrane region" description="Helical" evidence="14">
    <location>
        <begin position="333"/>
        <end position="353"/>
    </location>
</feature>
<evidence type="ECO:0000256" key="8">
    <source>
        <dbReference type="ARBA" id="ARBA00022729"/>
    </source>
</evidence>
<dbReference type="EMBL" id="JAATWM020000007">
    <property type="protein sequence ID" value="KAF9879492.1"/>
    <property type="molecule type" value="Genomic_DNA"/>
</dbReference>
<evidence type="ECO:0000256" key="2">
    <source>
        <dbReference type="ARBA" id="ARBA00004589"/>
    </source>
</evidence>
<comment type="subcellular location">
    <subcellularLocation>
        <location evidence="2">Membrane</location>
        <topology evidence="2">Lipid-anchor</topology>
        <topology evidence="2">GPI-anchor</topology>
    </subcellularLocation>
    <subcellularLocation>
        <location evidence="1">Membrane</location>
        <topology evidence="1">Multi-pass membrane protein</topology>
    </subcellularLocation>
    <subcellularLocation>
        <location evidence="3">Secreted</location>
    </subcellularLocation>
</comment>
<dbReference type="GO" id="GO:0005576">
    <property type="term" value="C:extracellular region"/>
    <property type="evidence" value="ECO:0007669"/>
    <property type="project" value="UniProtKB-SubCell"/>
</dbReference>
<dbReference type="OrthoDB" id="5329176at2759"/>
<evidence type="ECO:0000313" key="17">
    <source>
        <dbReference type="EMBL" id="KAF9879492.1"/>
    </source>
</evidence>
<evidence type="ECO:0000256" key="6">
    <source>
        <dbReference type="ARBA" id="ARBA00022622"/>
    </source>
</evidence>
<dbReference type="PANTHER" id="PTHR33048:SF47">
    <property type="entry name" value="INTEGRAL MEMBRANE PROTEIN-RELATED"/>
    <property type="match status" value="1"/>
</dbReference>
<organism evidence="17 18">
    <name type="scientific">Colletotrichum karsti</name>
    <dbReference type="NCBI Taxonomy" id="1095194"/>
    <lineage>
        <taxon>Eukaryota</taxon>
        <taxon>Fungi</taxon>
        <taxon>Dikarya</taxon>
        <taxon>Ascomycota</taxon>
        <taxon>Pezizomycotina</taxon>
        <taxon>Sordariomycetes</taxon>
        <taxon>Hypocreomycetidae</taxon>
        <taxon>Glomerellales</taxon>
        <taxon>Glomerellaceae</taxon>
        <taxon>Colletotrichum</taxon>
        <taxon>Colletotrichum boninense species complex</taxon>
    </lineage>
</organism>
<feature type="transmembrane region" description="Helical" evidence="14">
    <location>
        <begin position="293"/>
        <end position="313"/>
    </location>
</feature>
<dbReference type="GO" id="GO:0098552">
    <property type="term" value="C:side of membrane"/>
    <property type="evidence" value="ECO:0007669"/>
    <property type="project" value="UniProtKB-KW"/>
</dbReference>
<feature type="domain" description="CFEM" evidence="16">
    <location>
        <begin position="24"/>
        <end position="92"/>
    </location>
</feature>
<keyword evidence="11" id="KW-1015">Disulfide bond</keyword>
<comment type="similarity">
    <text evidence="13">Belongs to the SAT4 family.</text>
</comment>
<evidence type="ECO:0000256" key="13">
    <source>
        <dbReference type="ARBA" id="ARBA00038359"/>
    </source>
</evidence>
<dbReference type="RefSeq" id="XP_038748953.1">
    <property type="nucleotide sequence ID" value="XM_038885754.1"/>
</dbReference>
<evidence type="ECO:0000256" key="7">
    <source>
        <dbReference type="ARBA" id="ARBA00022692"/>
    </source>
</evidence>
<dbReference type="GeneID" id="62158828"/>
<evidence type="ECO:0000256" key="10">
    <source>
        <dbReference type="ARBA" id="ARBA00023136"/>
    </source>
</evidence>
<keyword evidence="18" id="KW-1185">Reference proteome</keyword>
<dbReference type="InterPro" id="IPR052337">
    <property type="entry name" value="SAT4-like"/>
</dbReference>
<sequence length="435" mass="48659">MLLFTILGLLQLASSSETKSITALLSQVPNCALPCVTTDLINGGCSLTKVSALTDCLCPNIQLQANLSTCVQIKCFFDDQTRAAQLQTELCAAYPKESRSNEAKVIAICLSVITFPVVGLRCLSRWLVTKQLWWDDAMVVIATVLLAAMAGVQIAGTNIGFGLHYWNVDPSASVKLIQLFYAGQQLYILVQVFAKISILLLFSRLFSASRWFQLTIRYFIGFLVLHGVVFMFVVIFECYPISSIWDLSDPNRSCRDITAIAYSGAGFSIVEDFCILLLPIPELLTLQLSKRKKAMVVFIFSLGSFACVTSMVRLKFLIRFSTTFDVTWDNIDIVIWSLVEVFCAILCASLPALRPLMKSLSKKFSRKDTEAAPLRPGTIYYRKNNFRMISETMLSTTDISLSPIDDTKIGDQIARELDWWDKLSLKRISRNSNKA</sequence>
<keyword evidence="7 14" id="KW-0812">Transmembrane</keyword>
<evidence type="ECO:0000259" key="16">
    <source>
        <dbReference type="SMART" id="SM00747"/>
    </source>
</evidence>
<evidence type="ECO:0000256" key="5">
    <source>
        <dbReference type="ARBA" id="ARBA00022525"/>
    </source>
</evidence>
<evidence type="ECO:0000256" key="15">
    <source>
        <dbReference type="SAM" id="SignalP"/>
    </source>
</evidence>
<evidence type="ECO:0000256" key="1">
    <source>
        <dbReference type="ARBA" id="ARBA00004141"/>
    </source>
</evidence>
<dbReference type="InterPro" id="IPR008427">
    <property type="entry name" value="Extracellular_membr_CFEM_dom"/>
</dbReference>
<proteinExistence type="inferred from homology"/>
<keyword evidence="8 15" id="KW-0732">Signal</keyword>
<keyword evidence="12" id="KW-0449">Lipoprotein</keyword>
<evidence type="ECO:0000313" key="18">
    <source>
        <dbReference type="Proteomes" id="UP000781932"/>
    </source>
</evidence>
<feature type="transmembrane region" description="Helical" evidence="14">
    <location>
        <begin position="140"/>
        <end position="166"/>
    </location>
</feature>
<keyword evidence="6" id="KW-0336">GPI-anchor</keyword>
<keyword evidence="10 14" id="KW-0472">Membrane</keyword>
<evidence type="ECO:0000256" key="11">
    <source>
        <dbReference type="ARBA" id="ARBA00023157"/>
    </source>
</evidence>
<reference evidence="17" key="2">
    <citation type="submission" date="2020-11" db="EMBL/GenBank/DDBJ databases">
        <title>Whole genome sequencing of Colletotrichum sp.</title>
        <authorList>
            <person name="Li H."/>
        </authorList>
    </citation>
    <scope>NUCLEOTIDE SEQUENCE</scope>
    <source>
        <strain evidence="17">CkLH20</strain>
    </source>
</reference>
<evidence type="ECO:0000256" key="12">
    <source>
        <dbReference type="ARBA" id="ARBA00023288"/>
    </source>
</evidence>
<comment type="caution">
    <text evidence="17">The sequence shown here is derived from an EMBL/GenBank/DDBJ whole genome shotgun (WGS) entry which is preliminary data.</text>
</comment>
<feature type="chain" id="PRO_5040129409" evidence="15">
    <location>
        <begin position="19"/>
        <end position="435"/>
    </location>
</feature>
<evidence type="ECO:0000256" key="4">
    <source>
        <dbReference type="ARBA" id="ARBA00010031"/>
    </source>
</evidence>
<keyword evidence="9 14" id="KW-1133">Transmembrane helix</keyword>
<dbReference type="Proteomes" id="UP000781932">
    <property type="component" value="Unassembled WGS sequence"/>
</dbReference>
<feature type="signal peptide" evidence="15">
    <location>
        <begin position="1"/>
        <end position="18"/>
    </location>
</feature>
<dbReference type="Pfam" id="PF20684">
    <property type="entry name" value="Fung_rhodopsin"/>
    <property type="match status" value="1"/>
</dbReference>
<evidence type="ECO:0000256" key="14">
    <source>
        <dbReference type="SAM" id="Phobius"/>
    </source>
</evidence>
<dbReference type="Pfam" id="PF05730">
    <property type="entry name" value="CFEM"/>
    <property type="match status" value="1"/>
</dbReference>
<name>A0A9P6I9T3_9PEZI</name>
<dbReference type="AlphaFoldDB" id="A0A9P6I9T3"/>
<comment type="similarity">
    <text evidence="4">Belongs to the RBT5 family.</text>
</comment>
<keyword evidence="6" id="KW-0325">Glycoprotein</keyword>
<evidence type="ECO:0000256" key="3">
    <source>
        <dbReference type="ARBA" id="ARBA00004613"/>
    </source>
</evidence>
<keyword evidence="5" id="KW-0964">Secreted</keyword>
<feature type="transmembrane region" description="Helical" evidence="14">
    <location>
        <begin position="218"/>
        <end position="239"/>
    </location>
</feature>
<feature type="transmembrane region" description="Helical" evidence="14">
    <location>
        <begin position="186"/>
        <end position="206"/>
    </location>
</feature>